<dbReference type="EMBL" id="JBHSKD010000024">
    <property type="protein sequence ID" value="MFC5178471.1"/>
    <property type="molecule type" value="Genomic_DNA"/>
</dbReference>
<keyword evidence="3" id="KW-1185">Reference proteome</keyword>
<protein>
    <submittedName>
        <fullName evidence="2">Uncharacterized protein</fullName>
    </submittedName>
</protein>
<organism evidence="2 3">
    <name type="scientific">Nocardioides taihuensis</name>
    <dbReference type="NCBI Taxonomy" id="1835606"/>
    <lineage>
        <taxon>Bacteria</taxon>
        <taxon>Bacillati</taxon>
        <taxon>Actinomycetota</taxon>
        <taxon>Actinomycetes</taxon>
        <taxon>Propionibacteriales</taxon>
        <taxon>Nocardioidaceae</taxon>
        <taxon>Nocardioides</taxon>
    </lineage>
</organism>
<keyword evidence="1" id="KW-1133">Transmembrane helix</keyword>
<evidence type="ECO:0000313" key="2">
    <source>
        <dbReference type="EMBL" id="MFC5178471.1"/>
    </source>
</evidence>
<dbReference type="RefSeq" id="WP_378592078.1">
    <property type="nucleotide sequence ID" value="NZ_JBHSKD010000024.1"/>
</dbReference>
<feature type="transmembrane region" description="Helical" evidence="1">
    <location>
        <begin position="20"/>
        <end position="44"/>
    </location>
</feature>
<dbReference type="Proteomes" id="UP001596087">
    <property type="component" value="Unassembled WGS sequence"/>
</dbReference>
<keyword evidence="1" id="KW-0472">Membrane</keyword>
<keyword evidence="1" id="KW-0812">Transmembrane</keyword>
<comment type="caution">
    <text evidence="2">The sequence shown here is derived from an EMBL/GenBank/DDBJ whole genome shotgun (WGS) entry which is preliminary data.</text>
</comment>
<evidence type="ECO:0000313" key="3">
    <source>
        <dbReference type="Proteomes" id="UP001596087"/>
    </source>
</evidence>
<accession>A0ABW0BMI0</accession>
<proteinExistence type="predicted"/>
<gene>
    <name evidence="2" type="ORF">ACFPGP_17465</name>
</gene>
<name>A0ABW0BMI0_9ACTN</name>
<sequence>MSQLIVLASTSVEDAEQVNTALSFFIGGCVLAALLLLMGALLAFGAGRDHS</sequence>
<reference evidence="3" key="1">
    <citation type="journal article" date="2019" name="Int. J. Syst. Evol. Microbiol.">
        <title>The Global Catalogue of Microorganisms (GCM) 10K type strain sequencing project: providing services to taxonomists for standard genome sequencing and annotation.</title>
        <authorList>
            <consortium name="The Broad Institute Genomics Platform"/>
            <consortium name="The Broad Institute Genome Sequencing Center for Infectious Disease"/>
            <person name="Wu L."/>
            <person name="Ma J."/>
        </authorList>
    </citation>
    <scope>NUCLEOTIDE SEQUENCE [LARGE SCALE GENOMIC DNA]</scope>
    <source>
        <strain evidence="3">DFY41</strain>
    </source>
</reference>
<evidence type="ECO:0000256" key="1">
    <source>
        <dbReference type="SAM" id="Phobius"/>
    </source>
</evidence>